<dbReference type="PANTHER" id="PTHR18901">
    <property type="entry name" value="2-DEOXYGLUCOSE-6-PHOSPHATE PHOSPHATASE 2"/>
    <property type="match status" value="1"/>
</dbReference>
<dbReference type="eggNOG" id="COG0637">
    <property type="taxonomic scope" value="Bacteria"/>
</dbReference>
<dbReference type="GO" id="GO:0016787">
    <property type="term" value="F:hydrolase activity"/>
    <property type="evidence" value="ECO:0007669"/>
    <property type="project" value="UniProtKB-KW"/>
</dbReference>
<organism evidence="1">
    <name type="scientific">Rhodopseudomonas palustris (strain BisA53)</name>
    <dbReference type="NCBI Taxonomy" id="316055"/>
    <lineage>
        <taxon>Bacteria</taxon>
        <taxon>Pseudomonadati</taxon>
        <taxon>Pseudomonadota</taxon>
        <taxon>Alphaproteobacteria</taxon>
        <taxon>Hyphomicrobiales</taxon>
        <taxon>Nitrobacteraceae</taxon>
        <taxon>Rhodopseudomonas</taxon>
    </lineage>
</organism>
<dbReference type="STRING" id="316055.RPE_4185"/>
<name>Q07IX4_RHOP5</name>
<dbReference type="Pfam" id="PF00702">
    <property type="entry name" value="Hydrolase"/>
    <property type="match status" value="1"/>
</dbReference>
<dbReference type="AlphaFoldDB" id="Q07IX4"/>
<dbReference type="InterPro" id="IPR036412">
    <property type="entry name" value="HAD-like_sf"/>
</dbReference>
<dbReference type="NCBIfam" id="TIGR01509">
    <property type="entry name" value="HAD-SF-IA-v3"/>
    <property type="match status" value="1"/>
</dbReference>
<gene>
    <name evidence="1" type="ordered locus">RPE_4185</name>
</gene>
<dbReference type="Gene3D" id="3.40.50.1000">
    <property type="entry name" value="HAD superfamily/HAD-like"/>
    <property type="match status" value="1"/>
</dbReference>
<dbReference type="InterPro" id="IPR023214">
    <property type="entry name" value="HAD_sf"/>
</dbReference>
<dbReference type="KEGG" id="rpe:RPE_4185"/>
<evidence type="ECO:0000313" key="1">
    <source>
        <dbReference type="EMBL" id="ABJ08110.1"/>
    </source>
</evidence>
<dbReference type="SFLD" id="SFLDS00003">
    <property type="entry name" value="Haloacid_Dehalogenase"/>
    <property type="match status" value="1"/>
</dbReference>
<dbReference type="HOGENOM" id="CLU_045011_13_3_5"/>
<proteinExistence type="predicted"/>
<protein>
    <submittedName>
        <fullName evidence="1">HAD-superfamily hydrolase, subfamily IA, variant 3</fullName>
    </submittedName>
</protein>
<dbReference type="PRINTS" id="PR00413">
    <property type="entry name" value="HADHALOGNASE"/>
</dbReference>
<dbReference type="SFLD" id="SFLDG01129">
    <property type="entry name" value="C1.5:_HAD__Beta-PGM__Phosphata"/>
    <property type="match status" value="1"/>
</dbReference>
<dbReference type="InterPro" id="IPR006439">
    <property type="entry name" value="HAD-SF_hydro_IA"/>
</dbReference>
<dbReference type="InterPro" id="IPR023198">
    <property type="entry name" value="PGP-like_dom2"/>
</dbReference>
<dbReference type="Gene3D" id="1.10.150.240">
    <property type="entry name" value="Putative phosphatase, domain 2"/>
    <property type="match status" value="1"/>
</dbReference>
<reference evidence="1" key="1">
    <citation type="submission" date="2006-09" db="EMBL/GenBank/DDBJ databases">
        <title>Complete sequence of Rhodopseudomonas palustris BisA53.</title>
        <authorList>
            <consortium name="US DOE Joint Genome Institute"/>
            <person name="Copeland A."/>
            <person name="Lucas S."/>
            <person name="Lapidus A."/>
            <person name="Barry K."/>
            <person name="Detter J.C."/>
            <person name="Glavina del Rio T."/>
            <person name="Hammon N."/>
            <person name="Israni S."/>
            <person name="Dalin E."/>
            <person name="Tice H."/>
            <person name="Pitluck S."/>
            <person name="Chain P."/>
            <person name="Malfatti S."/>
            <person name="Shin M."/>
            <person name="Vergez L."/>
            <person name="Schmutz J."/>
            <person name="Larimer F."/>
            <person name="Land M."/>
            <person name="Hauser L."/>
            <person name="Pelletier D.A."/>
            <person name="Kyrpides N."/>
            <person name="Kim E."/>
            <person name="Harwood C.S."/>
            <person name="Oda Y."/>
            <person name="Richardson P."/>
        </authorList>
    </citation>
    <scope>NUCLEOTIDE SEQUENCE [LARGE SCALE GENOMIC DNA]</scope>
    <source>
        <strain evidence="1">BisA53</strain>
    </source>
</reference>
<dbReference type="CDD" id="cd07505">
    <property type="entry name" value="HAD_BPGM-like"/>
    <property type="match status" value="1"/>
</dbReference>
<keyword evidence="1" id="KW-0378">Hydrolase</keyword>
<sequence>MQNIAQQWRVEAVLLDMDGTLLDTERVYVESLTAVLTGLGYPDVEAVCNAMVGRPGPECQRLLIAHYGDGLPLARINAGFSEKCHALLQNGLPLKRGVNELLDALADAGWPVAVVTSSTQKTADQHLTLGGIRGRFERIITRDEVVHSKPAPDLYLLAARQLGIAPGACVAVEDSGVGIAAAFAAGTIPLMVPDLLQPSDETRAQCAAVLPDLIAVRTLLIERAGLGGPTTVATTRSAPS</sequence>
<dbReference type="SUPFAM" id="SSF56784">
    <property type="entry name" value="HAD-like"/>
    <property type="match status" value="1"/>
</dbReference>
<dbReference type="OrthoDB" id="9800058at2"/>
<dbReference type="PANTHER" id="PTHR18901:SF38">
    <property type="entry name" value="PSEUDOURIDINE-5'-PHOSPHATASE"/>
    <property type="match status" value="1"/>
</dbReference>
<dbReference type="EMBL" id="CP000463">
    <property type="protein sequence ID" value="ABJ08110.1"/>
    <property type="molecule type" value="Genomic_DNA"/>
</dbReference>
<accession>Q07IX4</accession>